<keyword evidence="7" id="KW-1185">Reference proteome</keyword>
<dbReference type="SUPFAM" id="SSF48056">
    <property type="entry name" value="Di-copper centre-containing domain"/>
    <property type="match status" value="1"/>
</dbReference>
<evidence type="ECO:0000259" key="4">
    <source>
        <dbReference type="PROSITE" id="PS00497"/>
    </source>
</evidence>
<evidence type="ECO:0000313" key="6">
    <source>
        <dbReference type="EMBL" id="KJZ76437.1"/>
    </source>
</evidence>
<organism evidence="6 7">
    <name type="scientific">Hirsutella minnesotensis 3608</name>
    <dbReference type="NCBI Taxonomy" id="1043627"/>
    <lineage>
        <taxon>Eukaryota</taxon>
        <taxon>Fungi</taxon>
        <taxon>Dikarya</taxon>
        <taxon>Ascomycota</taxon>
        <taxon>Pezizomycotina</taxon>
        <taxon>Sordariomycetes</taxon>
        <taxon>Hypocreomycetidae</taxon>
        <taxon>Hypocreales</taxon>
        <taxon>Ophiocordycipitaceae</taxon>
        <taxon>Hirsutella</taxon>
    </lineage>
</organism>
<gene>
    <name evidence="6" type="ORF">HIM_04166</name>
</gene>
<dbReference type="Proteomes" id="UP000054481">
    <property type="component" value="Unassembled WGS sequence"/>
</dbReference>
<dbReference type="Gene3D" id="1.10.1280.10">
    <property type="entry name" value="Di-copper center containing domain from catechol oxidase"/>
    <property type="match status" value="1"/>
</dbReference>
<feature type="region of interest" description="Disordered" evidence="2">
    <location>
        <begin position="400"/>
        <end position="420"/>
    </location>
</feature>
<evidence type="ECO:0000256" key="3">
    <source>
        <dbReference type="SAM" id="SignalP"/>
    </source>
</evidence>
<feature type="domain" description="Tyrosinase copper-binding" evidence="4">
    <location>
        <begin position="108"/>
        <end position="125"/>
    </location>
</feature>
<proteinExistence type="predicted"/>
<evidence type="ECO:0000256" key="2">
    <source>
        <dbReference type="SAM" id="MobiDB-lite"/>
    </source>
</evidence>
<dbReference type="AlphaFoldDB" id="A0A0F8A1R3"/>
<reference evidence="6 7" key="1">
    <citation type="journal article" date="2014" name="Genome Biol. Evol.">
        <title>Comparative genomics and transcriptomics analyses reveal divergent lifestyle features of nematode endoparasitic fungus Hirsutella minnesotensis.</title>
        <authorList>
            <person name="Lai Y."/>
            <person name="Liu K."/>
            <person name="Zhang X."/>
            <person name="Zhang X."/>
            <person name="Li K."/>
            <person name="Wang N."/>
            <person name="Shu C."/>
            <person name="Wu Y."/>
            <person name="Wang C."/>
            <person name="Bushley K.E."/>
            <person name="Xiang M."/>
            <person name="Liu X."/>
        </authorList>
    </citation>
    <scope>NUCLEOTIDE SEQUENCE [LARGE SCALE GENOMIC DNA]</scope>
    <source>
        <strain evidence="6 7">3608</strain>
    </source>
</reference>
<dbReference type="InterPro" id="IPR008922">
    <property type="entry name" value="Di-copper_centre_dom_sf"/>
</dbReference>
<dbReference type="PANTHER" id="PTHR11474">
    <property type="entry name" value="TYROSINASE FAMILY MEMBER"/>
    <property type="match status" value="1"/>
</dbReference>
<sequence length="552" mass="61989">MLHKGAIALLTLAAALGGLAQGPRRVPVTGVPVSQSGAVPLRRSINDLQAAGGPQWDLYLLALLALQQDPDDRITSYFQLAGIHGAPYIEWNGAGAGVNGDWRGYCPHNENLFLSWHRAYVVLFEQVLVDRATQIANTYPQSVRARYVRAAQTLRAPYWDWAASPQVPPALVPDTVSINYTSSSGNDLQTFLYDNPLRTYKIPQAVLNGKYGPFDPRMRPQVNHCPAPDTYPASANALLANNPYRQWTYDVLTRARDFTEFSLSGPITSLEQIHNQVHWDAACGEQFLDVSLTAFDPLFMLHHANVDRLWAYWQAIRPEQDVFQTPYLGLARFSTPRGTTITSQSPLQPFFNAAGAFHTTLSVRAIWDFGYSYQGLEWWRLNEEQMRQEATRLINQLYNFARPPPPSRGSQRREEQRKTHTTRYFAHVELDVAQVERPCMVKVYHQGQQAGSLVLMAHRPVQGLVKTGFGLDKVVEEKTMEVMLDANTGPVNASMEVEIVKSDGSRIPLHKVSSLGLEVEVVEVKMPTTDDELPKYGKSRRFKTEVAEKSKV</sequence>
<evidence type="ECO:0000313" key="7">
    <source>
        <dbReference type="Proteomes" id="UP000054481"/>
    </source>
</evidence>
<keyword evidence="1" id="KW-0479">Metal-binding</keyword>
<feature type="domain" description="Tyrosinase copper-binding" evidence="5">
    <location>
        <begin position="296"/>
        <end position="307"/>
    </location>
</feature>
<dbReference type="PRINTS" id="PR00092">
    <property type="entry name" value="TYROSINASE"/>
</dbReference>
<accession>A0A0F8A1R3</accession>
<dbReference type="PROSITE" id="PS00497">
    <property type="entry name" value="TYROSINASE_1"/>
    <property type="match status" value="1"/>
</dbReference>
<dbReference type="Pfam" id="PF00264">
    <property type="entry name" value="Tyrosinase"/>
    <property type="match status" value="1"/>
</dbReference>
<feature type="chain" id="PRO_5002526514" description="Tyrosinase copper-binding domain-containing protein" evidence="3">
    <location>
        <begin position="21"/>
        <end position="552"/>
    </location>
</feature>
<dbReference type="GO" id="GO:0016491">
    <property type="term" value="F:oxidoreductase activity"/>
    <property type="evidence" value="ECO:0007669"/>
    <property type="project" value="InterPro"/>
</dbReference>
<feature type="signal peptide" evidence="3">
    <location>
        <begin position="1"/>
        <end position="20"/>
    </location>
</feature>
<dbReference type="InterPro" id="IPR002227">
    <property type="entry name" value="Tyrosinase_Cu-bd"/>
</dbReference>
<dbReference type="PANTHER" id="PTHR11474:SF131">
    <property type="entry name" value="TYROSINASE COPPER-BINDING DOMAIN-CONTAINING PROTEIN"/>
    <property type="match status" value="1"/>
</dbReference>
<dbReference type="GO" id="GO:0046872">
    <property type="term" value="F:metal ion binding"/>
    <property type="evidence" value="ECO:0007669"/>
    <property type="project" value="UniProtKB-KW"/>
</dbReference>
<evidence type="ECO:0000256" key="1">
    <source>
        <dbReference type="ARBA" id="ARBA00022723"/>
    </source>
</evidence>
<keyword evidence="3" id="KW-0732">Signal</keyword>
<evidence type="ECO:0000259" key="5">
    <source>
        <dbReference type="PROSITE" id="PS00498"/>
    </source>
</evidence>
<dbReference type="EMBL" id="KQ030511">
    <property type="protein sequence ID" value="KJZ76437.1"/>
    <property type="molecule type" value="Genomic_DNA"/>
</dbReference>
<protein>
    <recommendedName>
        <fullName evidence="4 5">Tyrosinase copper-binding domain-containing protein</fullName>
    </recommendedName>
</protein>
<dbReference type="InterPro" id="IPR050316">
    <property type="entry name" value="Tyrosinase/Hemocyanin"/>
</dbReference>
<dbReference type="PROSITE" id="PS00498">
    <property type="entry name" value="TYROSINASE_2"/>
    <property type="match status" value="1"/>
</dbReference>
<dbReference type="OrthoDB" id="6132182at2759"/>
<name>A0A0F8A1R3_9HYPO</name>